<comment type="caution">
    <text evidence="2">The sequence shown here is derived from an EMBL/GenBank/DDBJ whole genome shotgun (WGS) entry which is preliminary data.</text>
</comment>
<evidence type="ECO:0000313" key="2">
    <source>
        <dbReference type="EMBL" id="RCW67369.1"/>
    </source>
</evidence>
<evidence type="ECO:0000313" key="3">
    <source>
        <dbReference type="Proteomes" id="UP000252884"/>
    </source>
</evidence>
<reference evidence="2 3" key="1">
    <citation type="submission" date="2018-07" db="EMBL/GenBank/DDBJ databases">
        <title>Genomic Encyclopedia of Type Strains, Phase IV (KMG-IV): sequencing the most valuable type-strain genomes for metagenomic binning, comparative biology and taxonomic classification.</title>
        <authorList>
            <person name="Goeker M."/>
        </authorList>
    </citation>
    <scope>NUCLEOTIDE SEQUENCE [LARGE SCALE GENOMIC DNA]</scope>
    <source>
        <strain evidence="2 3">DSM 21634</strain>
    </source>
</reference>
<keyword evidence="3" id="KW-1185">Reference proteome</keyword>
<dbReference type="Proteomes" id="UP000252884">
    <property type="component" value="Unassembled WGS sequence"/>
</dbReference>
<dbReference type="RefSeq" id="WP_114470885.1">
    <property type="nucleotide sequence ID" value="NZ_QPJK01000009.1"/>
</dbReference>
<dbReference type="SUPFAM" id="SSF54637">
    <property type="entry name" value="Thioesterase/thiol ester dehydrase-isomerase"/>
    <property type="match status" value="1"/>
</dbReference>
<dbReference type="OrthoDB" id="9813158at2"/>
<dbReference type="AlphaFoldDB" id="A0A368XIE0"/>
<sequence length="107" mass="10682">MSTAATAVCVAPQAAAASHRSQAIALLDAALVAAALARNPDAQAVDVIDLHLGFVQPGGAGLHAEGQVTGGGRSVCFCEAELRNAAGQLVARAMGTLRYRHPPSPGA</sequence>
<dbReference type="Gene3D" id="3.10.129.10">
    <property type="entry name" value="Hotdog Thioesterase"/>
    <property type="match status" value="1"/>
</dbReference>
<dbReference type="EMBL" id="QPJK01000009">
    <property type="protein sequence ID" value="RCW67369.1"/>
    <property type="molecule type" value="Genomic_DNA"/>
</dbReference>
<dbReference type="Pfam" id="PF03061">
    <property type="entry name" value="4HBT"/>
    <property type="match status" value="1"/>
</dbReference>
<name>A0A368XIE0_9BURK</name>
<feature type="domain" description="Thioesterase" evidence="1">
    <location>
        <begin position="24"/>
        <end position="90"/>
    </location>
</feature>
<evidence type="ECO:0000259" key="1">
    <source>
        <dbReference type="Pfam" id="PF03061"/>
    </source>
</evidence>
<proteinExistence type="predicted"/>
<organism evidence="2 3">
    <name type="scientific">Pseudorhodoferax soli</name>
    <dbReference type="NCBI Taxonomy" id="545864"/>
    <lineage>
        <taxon>Bacteria</taxon>
        <taxon>Pseudomonadati</taxon>
        <taxon>Pseudomonadota</taxon>
        <taxon>Betaproteobacteria</taxon>
        <taxon>Burkholderiales</taxon>
        <taxon>Comamonadaceae</taxon>
    </lineage>
</organism>
<protein>
    <submittedName>
        <fullName evidence="2">Uncharacterized protein (TIGR00369 family)</fullName>
    </submittedName>
</protein>
<dbReference type="InterPro" id="IPR006683">
    <property type="entry name" value="Thioestr_dom"/>
</dbReference>
<dbReference type="GO" id="GO:0016790">
    <property type="term" value="F:thiolester hydrolase activity"/>
    <property type="evidence" value="ECO:0007669"/>
    <property type="project" value="UniProtKB-ARBA"/>
</dbReference>
<dbReference type="InterPro" id="IPR029069">
    <property type="entry name" value="HotDog_dom_sf"/>
</dbReference>
<accession>A0A368XIE0</accession>
<gene>
    <name evidence="2" type="ORF">DES41_10992</name>
</gene>